<proteinExistence type="predicted"/>
<dbReference type="EMBL" id="JACHKF010000001">
    <property type="protein sequence ID" value="MBB6566300.1"/>
    <property type="molecule type" value="Genomic_DNA"/>
</dbReference>
<dbReference type="Gene3D" id="3.40.630.30">
    <property type="match status" value="1"/>
</dbReference>
<dbReference type="InterPro" id="IPR016181">
    <property type="entry name" value="Acyl_CoA_acyltransferase"/>
</dbReference>
<reference evidence="2 3" key="1">
    <citation type="submission" date="2020-08" db="EMBL/GenBank/DDBJ databases">
        <title>Sequencing the genomes of 1000 actinobacteria strains.</title>
        <authorList>
            <person name="Klenk H.-P."/>
        </authorList>
    </citation>
    <scope>NUCLEOTIDE SEQUENCE [LARGE SCALE GENOMIC DNA]</scope>
    <source>
        <strain evidence="2 3">DSM 15626</strain>
    </source>
</reference>
<accession>A0A841S9F9</accession>
<evidence type="ECO:0000313" key="2">
    <source>
        <dbReference type="EMBL" id="MBB6566300.1"/>
    </source>
</evidence>
<keyword evidence="2" id="KW-0687">Ribonucleoprotein</keyword>
<dbReference type="SUPFAM" id="SSF55729">
    <property type="entry name" value="Acyl-CoA N-acyltransferases (Nat)"/>
    <property type="match status" value="1"/>
</dbReference>
<evidence type="ECO:0000313" key="3">
    <source>
        <dbReference type="Proteomes" id="UP000553957"/>
    </source>
</evidence>
<evidence type="ECO:0000259" key="1">
    <source>
        <dbReference type="PROSITE" id="PS51186"/>
    </source>
</evidence>
<name>A0A841S9F9_9ACTN</name>
<organism evidence="2 3">
    <name type="scientific">Kribbella sandramycini</name>
    <dbReference type="NCBI Taxonomy" id="60450"/>
    <lineage>
        <taxon>Bacteria</taxon>
        <taxon>Bacillati</taxon>
        <taxon>Actinomycetota</taxon>
        <taxon>Actinomycetes</taxon>
        <taxon>Propionibacteriales</taxon>
        <taxon>Kribbellaceae</taxon>
        <taxon>Kribbella</taxon>
    </lineage>
</organism>
<dbReference type="AlphaFoldDB" id="A0A841S9F9"/>
<feature type="domain" description="N-acetyltransferase" evidence="1">
    <location>
        <begin position="117"/>
        <end position="261"/>
    </location>
</feature>
<dbReference type="InterPro" id="IPR056935">
    <property type="entry name" value="Rv0428c-like_C"/>
</dbReference>
<gene>
    <name evidence="2" type="ORF">HNR71_001937</name>
</gene>
<dbReference type="Pfam" id="PF24553">
    <property type="entry name" value="Rv0428c_C"/>
    <property type="match status" value="1"/>
</dbReference>
<dbReference type="GO" id="GO:0005840">
    <property type="term" value="C:ribosome"/>
    <property type="evidence" value="ECO:0007669"/>
    <property type="project" value="UniProtKB-KW"/>
</dbReference>
<protein>
    <submittedName>
        <fullName evidence="2">Ribosomal protein S18 acetylase RimI-like enzyme</fullName>
    </submittedName>
</protein>
<keyword evidence="2" id="KW-0689">Ribosomal protein</keyword>
<sequence length="261" mass="27714">MMTTAGIDHLMNRGWPAVHSTELDGWLIRRTAGITLRANSVLPAGAPYDLGKALDYVETLYQAQGITPSFQISPAAQPADLDDQLAARGYQSKNPTLVQSAAIAAVLANLSAPDAAVNISTVPDEAWMAAWWQTDGHGGAAEQATARQILVGGSALYADLRIDGRIAAIGRLALVDGGAFEVDATGWSGLYCIAVDPAYRRRGLAQAVIHGLLHEATNRGFDQVFLSVLADNAPALALYERLGFSTVSRYHYRTLVGPTNG</sequence>
<dbReference type="PANTHER" id="PTHR43617">
    <property type="entry name" value="L-AMINO ACID N-ACETYLTRANSFERASE"/>
    <property type="match status" value="1"/>
</dbReference>
<dbReference type="Proteomes" id="UP000553957">
    <property type="component" value="Unassembled WGS sequence"/>
</dbReference>
<dbReference type="GO" id="GO:0016747">
    <property type="term" value="F:acyltransferase activity, transferring groups other than amino-acyl groups"/>
    <property type="evidence" value="ECO:0007669"/>
    <property type="project" value="InterPro"/>
</dbReference>
<dbReference type="PROSITE" id="PS51186">
    <property type="entry name" value="GNAT"/>
    <property type="match status" value="1"/>
</dbReference>
<comment type="caution">
    <text evidence="2">The sequence shown here is derived from an EMBL/GenBank/DDBJ whole genome shotgun (WGS) entry which is preliminary data.</text>
</comment>
<dbReference type="InterPro" id="IPR050276">
    <property type="entry name" value="MshD_Acetyltransferase"/>
</dbReference>
<dbReference type="CDD" id="cd04301">
    <property type="entry name" value="NAT_SF"/>
    <property type="match status" value="1"/>
</dbReference>
<dbReference type="InterPro" id="IPR000182">
    <property type="entry name" value="GNAT_dom"/>
</dbReference>